<name>V6SLR2_9FLAO</name>
<keyword evidence="2" id="KW-1185">Reference proteome</keyword>
<organism evidence="1 2">
    <name type="scientific">Flavobacterium limnosediminis JC2902</name>
    <dbReference type="NCBI Taxonomy" id="1341181"/>
    <lineage>
        <taxon>Bacteria</taxon>
        <taxon>Pseudomonadati</taxon>
        <taxon>Bacteroidota</taxon>
        <taxon>Flavobacteriia</taxon>
        <taxon>Flavobacteriales</taxon>
        <taxon>Flavobacteriaceae</taxon>
        <taxon>Flavobacterium</taxon>
    </lineage>
</organism>
<proteinExistence type="predicted"/>
<accession>V6SLR2</accession>
<dbReference type="EMBL" id="AVGG01000031">
    <property type="protein sequence ID" value="ESU25345.1"/>
    <property type="molecule type" value="Genomic_DNA"/>
</dbReference>
<sequence length="59" mass="7325">MRLIRFCLNFQKKSKHYKNKKPHCLMKYFKTKPLIIQDCIDFTFIFSKNKTDIKQKPHY</sequence>
<protein>
    <submittedName>
        <fullName evidence="1">Uncharacterized protein</fullName>
    </submittedName>
</protein>
<evidence type="ECO:0000313" key="1">
    <source>
        <dbReference type="EMBL" id="ESU25345.1"/>
    </source>
</evidence>
<gene>
    <name evidence="1" type="ORF">FLJC2902T_31530</name>
</gene>
<comment type="caution">
    <text evidence="1">The sequence shown here is derived from an EMBL/GenBank/DDBJ whole genome shotgun (WGS) entry which is preliminary data.</text>
</comment>
<dbReference type="AlphaFoldDB" id="V6SLR2"/>
<dbReference type="Proteomes" id="UP000018004">
    <property type="component" value="Unassembled WGS sequence"/>
</dbReference>
<reference evidence="1 2" key="1">
    <citation type="submission" date="2013-08" db="EMBL/GenBank/DDBJ databases">
        <title>Flavobacterium limnosediminis JC2902 genome sequencing.</title>
        <authorList>
            <person name="Lee K."/>
            <person name="Yi H."/>
            <person name="Park S."/>
            <person name="Chun J."/>
        </authorList>
    </citation>
    <scope>NUCLEOTIDE SEQUENCE [LARGE SCALE GENOMIC DNA]</scope>
    <source>
        <strain evidence="1 2">JC2902</strain>
    </source>
</reference>
<evidence type="ECO:0000313" key="2">
    <source>
        <dbReference type="Proteomes" id="UP000018004"/>
    </source>
</evidence>